<dbReference type="AlphaFoldDB" id="A0A2J6RLC6"/>
<keyword evidence="3" id="KW-1185">Reference proteome</keyword>
<dbReference type="EMBL" id="KZ613947">
    <property type="protein sequence ID" value="PMD39322.1"/>
    <property type="molecule type" value="Genomic_DNA"/>
</dbReference>
<evidence type="ECO:0000313" key="3">
    <source>
        <dbReference type="Proteomes" id="UP000235786"/>
    </source>
</evidence>
<proteinExistence type="predicted"/>
<sequence>MCQGTQTHCRSCRRVEVRFYPGGRCGEVRPFPSWHTIRGHTRQIRRCHDCIQNHRRALVRAQEDRIRDARRAKSLGQYLRRERQHPLPDEESHLQSNEYFRLQTFDLISEDGEEVEAEAVADQDSTAQLSSQYGPDAEQHTLDINWEEYQAGRRLHPFTGLADYEELLFFRSVAQASPENATLPLLGDQLEECFARQAHIDVTGRSVSEQDQGYMFGYIRTNLDYQVAQLPVVYPEVLPEAAPTEAAEENEDYREPEAPDISFYDWTLRSYQQDSTHNEGLSNQDALEQDLDNYDWYLRHHCTDLQVSDFQRRRAEIATREFDFDHANLEGLPFLQWMLVENRVRARNGMTLFTCPIEALDAYCHEVIWECPLREVREAFADARARHFEENRREFYGHARDQHCPLIERLRRVRASTLKMMSWAEEKFPQLVSVQMGLDEICIILTSRIAVEMEPTEEQWAQILEAGKQAVKEIKKAENAPPLREVNWRHLSARLTENWDHEFDTQIGDVDDADGELHEALRVSTSFLGQEPQVDSDPGSDSSDPGVWLDFSSGKADPEFSSSEDQEE</sequence>
<reference evidence="2 3" key="1">
    <citation type="submission" date="2016-04" db="EMBL/GenBank/DDBJ databases">
        <title>A degradative enzymes factory behind the ericoid mycorrhizal symbiosis.</title>
        <authorList>
            <consortium name="DOE Joint Genome Institute"/>
            <person name="Martino E."/>
            <person name="Morin E."/>
            <person name="Grelet G."/>
            <person name="Kuo A."/>
            <person name="Kohler A."/>
            <person name="Daghino S."/>
            <person name="Barry K."/>
            <person name="Choi C."/>
            <person name="Cichocki N."/>
            <person name="Clum A."/>
            <person name="Copeland A."/>
            <person name="Hainaut M."/>
            <person name="Haridas S."/>
            <person name="Labutti K."/>
            <person name="Lindquist E."/>
            <person name="Lipzen A."/>
            <person name="Khouja H.-R."/>
            <person name="Murat C."/>
            <person name="Ohm R."/>
            <person name="Olson A."/>
            <person name="Spatafora J."/>
            <person name="Veneault-Fourrey C."/>
            <person name="Henrissat B."/>
            <person name="Grigoriev I."/>
            <person name="Martin F."/>
            <person name="Perotto S."/>
        </authorList>
    </citation>
    <scope>NUCLEOTIDE SEQUENCE [LARGE SCALE GENOMIC DNA]</scope>
    <source>
        <strain evidence="2 3">F</strain>
    </source>
</reference>
<protein>
    <submittedName>
        <fullName evidence="2">Uncharacterized protein</fullName>
    </submittedName>
</protein>
<gene>
    <name evidence="2" type="ORF">L207DRAFT_584697</name>
</gene>
<feature type="region of interest" description="Disordered" evidence="1">
    <location>
        <begin position="525"/>
        <end position="568"/>
    </location>
</feature>
<accession>A0A2J6RLC6</accession>
<feature type="compositionally biased region" description="Low complexity" evidence="1">
    <location>
        <begin position="535"/>
        <end position="546"/>
    </location>
</feature>
<evidence type="ECO:0000256" key="1">
    <source>
        <dbReference type="SAM" id="MobiDB-lite"/>
    </source>
</evidence>
<name>A0A2J6RLC6_HYAVF</name>
<organism evidence="2 3">
    <name type="scientific">Hyaloscypha variabilis (strain UAMH 11265 / GT02V1 / F)</name>
    <name type="common">Meliniomyces variabilis</name>
    <dbReference type="NCBI Taxonomy" id="1149755"/>
    <lineage>
        <taxon>Eukaryota</taxon>
        <taxon>Fungi</taxon>
        <taxon>Dikarya</taxon>
        <taxon>Ascomycota</taxon>
        <taxon>Pezizomycotina</taxon>
        <taxon>Leotiomycetes</taxon>
        <taxon>Helotiales</taxon>
        <taxon>Hyaloscyphaceae</taxon>
        <taxon>Hyaloscypha</taxon>
        <taxon>Hyaloscypha variabilis</taxon>
    </lineage>
</organism>
<dbReference type="OrthoDB" id="3552082at2759"/>
<evidence type="ECO:0000313" key="2">
    <source>
        <dbReference type="EMBL" id="PMD39322.1"/>
    </source>
</evidence>
<dbReference type="Proteomes" id="UP000235786">
    <property type="component" value="Unassembled WGS sequence"/>
</dbReference>